<dbReference type="EMBL" id="JAUOOM010000009">
    <property type="protein sequence ID" value="MDO6407128.1"/>
    <property type="molecule type" value="Genomic_DNA"/>
</dbReference>
<reference evidence="1" key="1">
    <citation type="submission" date="2023-07" db="EMBL/GenBank/DDBJ databases">
        <title>The extreme plant-growth-promoting properties of Pantoea phytobeneficialis PF55 revealed by functional and genomic analysis.</title>
        <authorList>
            <person name="Nascimento F.X."/>
            <person name="Marcio R.J."/>
        </authorList>
    </citation>
    <scope>NUCLEOTIDE SEQUENCE</scope>
    <source>
        <strain evidence="1">PF55</strain>
    </source>
</reference>
<evidence type="ECO:0000313" key="2">
    <source>
        <dbReference type="Proteomes" id="UP001171299"/>
    </source>
</evidence>
<gene>
    <name evidence="1" type="ORF">Q3404_11120</name>
</gene>
<dbReference type="Pfam" id="PF07377">
    <property type="entry name" value="DUF1493"/>
    <property type="match status" value="1"/>
</dbReference>
<proteinExistence type="predicted"/>
<protein>
    <submittedName>
        <fullName evidence="1">DUF1493 family protein</fullName>
    </submittedName>
</protein>
<organism evidence="1 2">
    <name type="scientific">Pantoea phytobeneficialis</name>
    <dbReference type="NCBI Taxonomy" id="2052056"/>
    <lineage>
        <taxon>Bacteria</taxon>
        <taxon>Pseudomonadati</taxon>
        <taxon>Pseudomonadota</taxon>
        <taxon>Gammaproteobacteria</taxon>
        <taxon>Enterobacterales</taxon>
        <taxon>Erwiniaceae</taxon>
        <taxon>Pantoea</taxon>
    </lineage>
</organism>
<comment type="caution">
    <text evidence="1">The sequence shown here is derived from an EMBL/GenBank/DDBJ whole genome shotgun (WGS) entry which is preliminary data.</text>
</comment>
<dbReference type="RefSeq" id="WP_244634055.1">
    <property type="nucleotide sequence ID" value="NZ_CP024637.1"/>
</dbReference>
<evidence type="ECO:0000313" key="1">
    <source>
        <dbReference type="EMBL" id="MDO6407128.1"/>
    </source>
</evidence>
<keyword evidence="2" id="KW-1185">Reference proteome</keyword>
<accession>A0ABT8XUI0</accession>
<name>A0ABT8XUI0_9GAMM</name>
<sequence>MTNTPQPSMLAAVIALIEYHNKPTALGWFKKVDHPNFYVQRLPLNEFEFADLMNDFFITFAVSSKHYDDARYFPATRLQFPLFTRRKGFSYHPLTVALLCEAARLGHWPEVVTE</sequence>
<dbReference type="InterPro" id="IPR010862">
    <property type="entry name" value="DUF1493"/>
</dbReference>
<dbReference type="Proteomes" id="UP001171299">
    <property type="component" value="Unassembled WGS sequence"/>
</dbReference>